<evidence type="ECO:0000256" key="5">
    <source>
        <dbReference type="ARBA" id="ARBA00022837"/>
    </source>
</evidence>
<feature type="domain" description="WAP" evidence="8">
    <location>
        <begin position="118"/>
        <end position="167"/>
    </location>
</feature>
<dbReference type="Proteomes" id="UP000290572">
    <property type="component" value="Unassembled WGS sequence"/>
</dbReference>
<keyword evidence="3" id="KW-0479">Metal-binding</keyword>
<feature type="transmembrane region" description="Helical" evidence="6">
    <location>
        <begin position="711"/>
        <end position="730"/>
    </location>
</feature>
<dbReference type="Gene3D" id="4.10.75.10">
    <property type="entry name" value="Elafin-like"/>
    <property type="match status" value="1"/>
</dbReference>
<reference evidence="9 10" key="1">
    <citation type="submission" date="2018-03" db="EMBL/GenBank/DDBJ databases">
        <title>Draft genome sequence of Rohu Carp (Labeo rohita).</title>
        <authorList>
            <person name="Das P."/>
            <person name="Kushwaha B."/>
            <person name="Joshi C.G."/>
            <person name="Kumar D."/>
            <person name="Nagpure N.S."/>
            <person name="Sahoo L."/>
            <person name="Das S.P."/>
            <person name="Bit A."/>
            <person name="Patnaik S."/>
            <person name="Meher P.K."/>
            <person name="Jayasankar P."/>
            <person name="Koringa P.G."/>
            <person name="Patel N.V."/>
            <person name="Hinsu A.T."/>
            <person name="Kumar R."/>
            <person name="Pandey M."/>
            <person name="Agarwal S."/>
            <person name="Srivastava S."/>
            <person name="Singh M."/>
            <person name="Iquebal M.A."/>
            <person name="Jaiswal S."/>
            <person name="Angadi U.B."/>
            <person name="Kumar N."/>
            <person name="Raza M."/>
            <person name="Shah T.M."/>
            <person name="Rai A."/>
            <person name="Jena J.K."/>
        </authorList>
    </citation>
    <scope>NUCLEOTIDE SEQUENCE [LARGE SCALE GENOMIC DNA]</scope>
    <source>
        <strain evidence="9">DASCIFA01</strain>
        <tissue evidence="9">Testis</tissue>
    </source>
</reference>
<dbReference type="PROSITE" id="PS50853">
    <property type="entry name" value="FN3"/>
    <property type="match status" value="2"/>
</dbReference>
<keyword evidence="6" id="KW-1133">Transmembrane helix</keyword>
<dbReference type="GO" id="GO:0005783">
    <property type="term" value="C:endoplasmic reticulum"/>
    <property type="evidence" value="ECO:0007669"/>
    <property type="project" value="UniProtKB-ARBA"/>
</dbReference>
<dbReference type="CDD" id="cd00199">
    <property type="entry name" value="WAP"/>
    <property type="match status" value="1"/>
</dbReference>
<dbReference type="CDD" id="cd16159">
    <property type="entry name" value="ES"/>
    <property type="match status" value="1"/>
</dbReference>
<dbReference type="InterPro" id="IPR000917">
    <property type="entry name" value="Sulfatase_N"/>
</dbReference>
<dbReference type="Pfam" id="PF00095">
    <property type="entry name" value="WAP"/>
    <property type="match status" value="1"/>
</dbReference>
<dbReference type="PROSITE" id="PS00523">
    <property type="entry name" value="SULFATASE_1"/>
    <property type="match status" value="1"/>
</dbReference>
<dbReference type="GO" id="GO:0030414">
    <property type="term" value="F:peptidase inhibitor activity"/>
    <property type="evidence" value="ECO:0007669"/>
    <property type="project" value="InterPro"/>
</dbReference>
<dbReference type="SUPFAM" id="SSF57256">
    <property type="entry name" value="Elafin-like"/>
    <property type="match status" value="1"/>
</dbReference>
<keyword evidence="6" id="KW-0472">Membrane</keyword>
<dbReference type="Pfam" id="PF00041">
    <property type="entry name" value="fn3"/>
    <property type="match status" value="1"/>
</dbReference>
<dbReference type="InterPro" id="IPR008197">
    <property type="entry name" value="WAP_dom"/>
</dbReference>
<dbReference type="Pfam" id="PF14707">
    <property type="entry name" value="Sulfatase_C"/>
    <property type="match status" value="1"/>
</dbReference>
<feature type="domain" description="Fibronectin type-III" evidence="7">
    <location>
        <begin position="173"/>
        <end position="274"/>
    </location>
</feature>
<dbReference type="SUPFAM" id="SSF53649">
    <property type="entry name" value="Alkaline phosphatase-like"/>
    <property type="match status" value="1"/>
</dbReference>
<feature type="domain" description="Fibronectin type-III" evidence="7">
    <location>
        <begin position="409"/>
        <end position="518"/>
    </location>
</feature>
<dbReference type="GO" id="GO:0005576">
    <property type="term" value="C:extracellular region"/>
    <property type="evidence" value="ECO:0007669"/>
    <property type="project" value="InterPro"/>
</dbReference>
<evidence type="ECO:0000256" key="1">
    <source>
        <dbReference type="ARBA" id="ARBA00001913"/>
    </source>
</evidence>
<dbReference type="InterPro" id="IPR036645">
    <property type="entry name" value="Elafin-like_sf"/>
</dbReference>
<keyword evidence="5" id="KW-0106">Calcium</keyword>
<keyword evidence="4" id="KW-0378">Hydrolase</keyword>
<dbReference type="FunFam" id="4.10.75.10:FF:000001">
    <property type="entry name" value="Anosmin 1"/>
    <property type="match status" value="1"/>
</dbReference>
<name>A0A498L8T2_LABRO</name>
<dbReference type="GO" id="GO:0046872">
    <property type="term" value="F:metal ion binding"/>
    <property type="evidence" value="ECO:0007669"/>
    <property type="project" value="UniProtKB-KW"/>
</dbReference>
<feature type="transmembrane region" description="Helical" evidence="6">
    <location>
        <begin position="736"/>
        <end position="758"/>
    </location>
</feature>
<dbReference type="EMBL" id="QBIY01013493">
    <property type="protein sequence ID" value="RXN02814.1"/>
    <property type="molecule type" value="Genomic_DNA"/>
</dbReference>
<dbReference type="PANTHER" id="PTHR42693">
    <property type="entry name" value="ARYLSULFATASE FAMILY MEMBER"/>
    <property type="match status" value="1"/>
</dbReference>
<dbReference type="FunFam" id="3.30.1120.10:FF:000001">
    <property type="entry name" value="Arylsulfatase E"/>
    <property type="match status" value="1"/>
</dbReference>
<dbReference type="SMART" id="SM00060">
    <property type="entry name" value="FN3"/>
    <property type="match status" value="2"/>
</dbReference>
<comment type="caution">
    <text evidence="9">The sequence shown here is derived from an EMBL/GenBank/DDBJ whole genome shotgun (WGS) entry which is preliminary data.</text>
</comment>
<accession>A0A498L8T2</accession>
<dbReference type="PROSITE" id="PS51390">
    <property type="entry name" value="WAP"/>
    <property type="match status" value="1"/>
</dbReference>
<dbReference type="Gene3D" id="2.60.40.10">
    <property type="entry name" value="Immunoglobulins"/>
    <property type="match status" value="3"/>
</dbReference>
<evidence type="ECO:0007829" key="11">
    <source>
        <dbReference type="PeptideAtlas" id="A0A498L8T2"/>
    </source>
</evidence>
<dbReference type="InterPro" id="IPR013783">
    <property type="entry name" value="Ig-like_fold"/>
</dbReference>
<evidence type="ECO:0000256" key="2">
    <source>
        <dbReference type="ARBA" id="ARBA00008779"/>
    </source>
</evidence>
<keyword evidence="6" id="KW-0812">Transmembrane</keyword>
<dbReference type="Gene3D" id="3.40.720.10">
    <property type="entry name" value="Alkaline Phosphatase, subunit A"/>
    <property type="match status" value="1"/>
</dbReference>
<dbReference type="Gene3D" id="1.10.287.550">
    <property type="entry name" value="Helix hairpin bin"/>
    <property type="match status" value="1"/>
</dbReference>
<organism evidence="9 10">
    <name type="scientific">Labeo rohita</name>
    <name type="common">Indian major carp</name>
    <name type="synonym">Cyprinus rohita</name>
    <dbReference type="NCBI Taxonomy" id="84645"/>
    <lineage>
        <taxon>Eukaryota</taxon>
        <taxon>Metazoa</taxon>
        <taxon>Chordata</taxon>
        <taxon>Craniata</taxon>
        <taxon>Vertebrata</taxon>
        <taxon>Euteleostomi</taxon>
        <taxon>Actinopterygii</taxon>
        <taxon>Neopterygii</taxon>
        <taxon>Teleostei</taxon>
        <taxon>Ostariophysi</taxon>
        <taxon>Cypriniformes</taxon>
        <taxon>Cyprinidae</taxon>
        <taxon>Labeoninae</taxon>
        <taxon>Labeonini</taxon>
        <taxon>Labeo</taxon>
    </lineage>
</organism>
<dbReference type="SUPFAM" id="SSF49265">
    <property type="entry name" value="Fibronectin type III"/>
    <property type="match status" value="2"/>
</dbReference>
<dbReference type="InterPro" id="IPR024607">
    <property type="entry name" value="Sulfatase_CS"/>
</dbReference>
<evidence type="ECO:0000256" key="4">
    <source>
        <dbReference type="ARBA" id="ARBA00022801"/>
    </source>
</evidence>
<dbReference type="InterPro" id="IPR036116">
    <property type="entry name" value="FN3_sf"/>
</dbReference>
<dbReference type="Gene3D" id="3.30.1120.10">
    <property type="match status" value="1"/>
</dbReference>
<dbReference type="AlphaFoldDB" id="A0A498L8T2"/>
<evidence type="ECO:0000259" key="8">
    <source>
        <dbReference type="PROSITE" id="PS51390"/>
    </source>
</evidence>
<keyword evidence="10" id="KW-1185">Reference proteome</keyword>
<evidence type="ECO:0000256" key="3">
    <source>
        <dbReference type="ARBA" id="ARBA00022723"/>
    </source>
</evidence>
<dbReference type="InterPro" id="IPR050738">
    <property type="entry name" value="Sulfatase"/>
</dbReference>
<dbReference type="STRING" id="84645.A0A498L8T2"/>
<dbReference type="CDD" id="cd00063">
    <property type="entry name" value="FN3"/>
    <property type="match status" value="2"/>
</dbReference>
<dbReference type="InterPro" id="IPR040957">
    <property type="entry name" value="Anosmin-1_Cys_box"/>
</dbReference>
<sequence>MRDALTGLCIGIILLLNSGFVVMRRQDSSSALGSIFRTRCAARCLSLHSTRIALSPRHFQSNGSLGWCQSHKQCAKCLEPCKDSWELKDGPCRDLCEHAFPKRHGECVTSCEFLRSVMVVKQGDCPAPERASGFAAACVEGCEEDGECSAQKKCCPNGCGHTCQSPKNLYRGAPLKPRKELVFEELESGVLEVRWSSKFNVSAEPVLNVLQRRWNYGIHPSEDGATEWQVTSEERVWLTDMRPGRWYQFRVAAVNVHGTRGYTTPSRHFRSSKDLEPTDSPVFIKPQSDLLDVGTPFYQDGQLQVRVYWKKKDPTVNRYRVQWSPEFCSHNGSRTQEKLITQENFASLPGLQFSCKYKVIIQPAGSKGKTEAESTTFYTPSCATIQSKSPKPIPCSTASAVVPPKVLVKAENLTAAFSVYMGNVTGLFSWVVAMPQPPQQVTGYQVTWAEVITESRRNNLPNSLISQSQILPPERNILVVSGLQLASLYRLEVQVITAGGQGPATSRTFQTPAHSKPVLHYRCTMKSLPWIWCALVLLFLCTADADSGRKPNFVFMMVDDLGIGDLGCYGNTTLRTPNIDRLALEGVKLTQHIAAAPLCTPSRAAFLTGRYPIRSGMAASGRMGVFLFSASSGGLPQEEITFAKAVKGQGYSTAVIGKWHLGLNCEESDDHCHHPNSHGFDHFYGTIMTHLRDCQPGHGTVLLFVRGYIPYNALSIGLVSVALLHIAGMITVSRRVVFGFLVLVGVVLSLFGLLVYTFRNLNCFVMRGPEIVEQPYSSENFTQRMTSEAIEFLERNSERPFLLFFSFLQVHTGLFASHPFRGRSQHGLYGDAVMEVDWSVGQIMQTLERLNLKEKTLVYMTSDQGPHLEEISIHGEMHGGFSGIYKAGKSTNWEGGIRIPGILRWPGVLPAGKVIDEPTSNMDIFPTVLNLAGASIPSDRVIDGHDLLPLLQGQVEHSEHEFMFHYCNAELNAVRWHPPNSNAIWKAFFFTPDFHPENSSACFHTHICLCIKPFVTFHDPPLLYDLSKDPTESTPLSPDTEPQFYLVLEVIRAAVSRHAQSLKPVPVQVSPRQIVWKPWLQPCCSSLSQLCTCERDHQIEKIRNKLQKE</sequence>
<dbReference type="PANTHER" id="PTHR42693:SF9">
    <property type="entry name" value="STERYL-SULFATASE"/>
    <property type="match status" value="1"/>
</dbReference>
<gene>
    <name evidence="9" type="ORF">ROHU_013677</name>
</gene>
<keyword evidence="11" id="KW-1267">Proteomics identification</keyword>
<evidence type="ECO:0000313" key="10">
    <source>
        <dbReference type="Proteomes" id="UP000290572"/>
    </source>
</evidence>
<dbReference type="InterPro" id="IPR017850">
    <property type="entry name" value="Alkaline_phosphatase_core_sf"/>
</dbReference>
<dbReference type="PROSITE" id="PS00149">
    <property type="entry name" value="SULFATASE_2"/>
    <property type="match status" value="1"/>
</dbReference>
<comment type="cofactor">
    <cofactor evidence="1">
        <name>Ca(2+)</name>
        <dbReference type="ChEBI" id="CHEBI:29108"/>
    </cofactor>
</comment>
<dbReference type="Pfam" id="PF00884">
    <property type="entry name" value="Sulfatase"/>
    <property type="match status" value="1"/>
</dbReference>
<evidence type="ECO:0000256" key="6">
    <source>
        <dbReference type="SAM" id="Phobius"/>
    </source>
</evidence>
<evidence type="ECO:0000259" key="7">
    <source>
        <dbReference type="PROSITE" id="PS50853"/>
    </source>
</evidence>
<dbReference type="InterPro" id="IPR003961">
    <property type="entry name" value="FN3_dom"/>
</dbReference>
<dbReference type="GO" id="GO:0004065">
    <property type="term" value="F:arylsulfatase activity"/>
    <property type="evidence" value="ECO:0007669"/>
    <property type="project" value="TreeGrafter"/>
</dbReference>
<proteinExistence type="evidence at protein level"/>
<comment type="similarity">
    <text evidence="2">Belongs to the sulfatase family.</text>
</comment>
<protein>
    <submittedName>
        <fullName evidence="9">Steryl-sulfatase isoform X1</fullName>
    </submittedName>
</protein>
<dbReference type="SMART" id="SM00217">
    <property type="entry name" value="WAP"/>
    <property type="match status" value="1"/>
</dbReference>
<evidence type="ECO:0000313" key="9">
    <source>
        <dbReference type="EMBL" id="RXN02814.1"/>
    </source>
</evidence>
<dbReference type="Pfam" id="PF17869">
    <property type="entry name" value="Cys_box"/>
    <property type="match status" value="1"/>
</dbReference>